<protein>
    <submittedName>
        <fullName evidence="3">Predicted protein</fullName>
    </submittedName>
</protein>
<dbReference type="InterPro" id="IPR052935">
    <property type="entry name" value="Mg2+_PAP"/>
</dbReference>
<name>B0DJI7_LACBS</name>
<dbReference type="GeneID" id="6079766"/>
<accession>B0DJI7</accession>
<dbReference type="Proteomes" id="UP000001194">
    <property type="component" value="Unassembled WGS sequence"/>
</dbReference>
<evidence type="ECO:0000259" key="2">
    <source>
        <dbReference type="Pfam" id="PF09949"/>
    </source>
</evidence>
<dbReference type="RefSeq" id="XP_001884091.1">
    <property type="nucleotide sequence ID" value="XM_001884056.1"/>
</dbReference>
<dbReference type="OrthoDB" id="2117591at2759"/>
<sequence>MSQETLCCDSPASSSATQVEDYFYGSQVKTLGSDISTAVVPQKRSWKDWVRKGIGSGKSQVTPVKTDIIHLFPGWAARRYAEGGVEGSPRPFDVEAVVNGFAISHRLPQNTTRSQRAFIRLAKGFVSLPKAEDKDDISGNTTSRSDTSTSREETSEINISLCLNEAKMDGEIEALEREYQRATGQLDSPLSSPMDLSPPYTPEYADRTRYCGMPAEALRRLHANVESRLQPFWSPVLPNRTVRLYLFATTPDHHSITQHITGRHTYSISPLATQDVITGNSGSFQARFKVNWEDLHPHFGAHGIPLNNPTKEPSLTIVAKLLPLSATSALPQERSNSEPLMQTSFTVQIPITHCPIRVISDIDDTVKLSNITSGARTAFHNVFVKDLRDCVIPGMKEWYGNLFIRGIRFHYVSNAPDKLLPVIKDFFQISQLPPGSINMKSYSGRSLFTGLLSRPATRKRAGLIGIMDAFPESKFLLIGDSGEQDLKLYADISRERSDRVLGVFIRDVDAGYALDATMITVRIRSQSITTAFRPDFSRLKRILPESLVSFVSSRHKKPPAYPLDLAVHVNSVPSQLPAGVGLSNEEGSRGDLCSTETPRTIRATPSRSESKSSSTSKLPSLQARVQWARSRIPEQIPLRIFREPEECFEVVNEVLEKQDRHGDISRGSG</sequence>
<organism evidence="4">
    <name type="scientific">Laccaria bicolor (strain S238N-H82 / ATCC MYA-4686)</name>
    <name type="common">Bicoloured deceiver</name>
    <name type="synonym">Laccaria laccata var. bicolor</name>
    <dbReference type="NCBI Taxonomy" id="486041"/>
    <lineage>
        <taxon>Eukaryota</taxon>
        <taxon>Fungi</taxon>
        <taxon>Dikarya</taxon>
        <taxon>Basidiomycota</taxon>
        <taxon>Agaricomycotina</taxon>
        <taxon>Agaricomycetes</taxon>
        <taxon>Agaricomycetidae</taxon>
        <taxon>Agaricales</taxon>
        <taxon>Agaricineae</taxon>
        <taxon>Hydnangiaceae</taxon>
        <taxon>Laccaria</taxon>
    </lineage>
</organism>
<dbReference type="STRING" id="486041.B0DJI7"/>
<feature type="region of interest" description="Disordered" evidence="1">
    <location>
        <begin position="131"/>
        <end position="156"/>
    </location>
</feature>
<dbReference type="HOGENOM" id="CLU_017236_0_0_1"/>
<dbReference type="InParanoid" id="B0DJI7"/>
<dbReference type="Pfam" id="PF09949">
    <property type="entry name" value="APP1_cat"/>
    <property type="match status" value="1"/>
</dbReference>
<feature type="domain" description="Phosphatidate phosphatase APP1 catalytic" evidence="2">
    <location>
        <begin position="356"/>
        <end position="507"/>
    </location>
</feature>
<gene>
    <name evidence="3" type="ORF">LACBIDRAFT_303460</name>
</gene>
<keyword evidence="4" id="KW-1185">Reference proteome</keyword>
<reference evidence="3 4" key="1">
    <citation type="journal article" date="2008" name="Nature">
        <title>The genome of Laccaria bicolor provides insights into mycorrhizal symbiosis.</title>
        <authorList>
            <person name="Martin F."/>
            <person name="Aerts A."/>
            <person name="Ahren D."/>
            <person name="Brun A."/>
            <person name="Danchin E.G.J."/>
            <person name="Duchaussoy F."/>
            <person name="Gibon J."/>
            <person name="Kohler A."/>
            <person name="Lindquist E."/>
            <person name="Pereda V."/>
            <person name="Salamov A."/>
            <person name="Shapiro H.J."/>
            <person name="Wuyts J."/>
            <person name="Blaudez D."/>
            <person name="Buee M."/>
            <person name="Brokstein P."/>
            <person name="Canbaeck B."/>
            <person name="Cohen D."/>
            <person name="Courty P.E."/>
            <person name="Coutinho P.M."/>
            <person name="Delaruelle C."/>
            <person name="Detter J.C."/>
            <person name="Deveau A."/>
            <person name="DiFazio S."/>
            <person name="Duplessis S."/>
            <person name="Fraissinet-Tachet L."/>
            <person name="Lucic E."/>
            <person name="Frey-Klett P."/>
            <person name="Fourrey C."/>
            <person name="Feussner I."/>
            <person name="Gay G."/>
            <person name="Grimwood J."/>
            <person name="Hoegger P.J."/>
            <person name="Jain P."/>
            <person name="Kilaru S."/>
            <person name="Labbe J."/>
            <person name="Lin Y.C."/>
            <person name="Legue V."/>
            <person name="Le Tacon F."/>
            <person name="Marmeisse R."/>
            <person name="Melayah D."/>
            <person name="Montanini B."/>
            <person name="Muratet M."/>
            <person name="Nehls U."/>
            <person name="Niculita-Hirzel H."/>
            <person name="Oudot-Le Secq M.P."/>
            <person name="Peter M."/>
            <person name="Quesneville H."/>
            <person name="Rajashekar B."/>
            <person name="Reich M."/>
            <person name="Rouhier N."/>
            <person name="Schmutz J."/>
            <person name="Yin T."/>
            <person name="Chalot M."/>
            <person name="Henrissat B."/>
            <person name="Kuees U."/>
            <person name="Lucas S."/>
            <person name="Van de Peer Y."/>
            <person name="Podila G.K."/>
            <person name="Polle A."/>
            <person name="Pukkila P.J."/>
            <person name="Richardson P.M."/>
            <person name="Rouze P."/>
            <person name="Sanders I.R."/>
            <person name="Stajich J.E."/>
            <person name="Tunlid A."/>
            <person name="Tuskan G."/>
            <person name="Grigoriev I.V."/>
        </authorList>
    </citation>
    <scope>NUCLEOTIDE SEQUENCE [LARGE SCALE GENOMIC DNA]</scope>
    <source>
        <strain evidence="4">S238N-H82 / ATCC MYA-4686</strain>
    </source>
</reference>
<feature type="region of interest" description="Disordered" evidence="1">
    <location>
        <begin position="578"/>
        <end position="620"/>
    </location>
</feature>
<dbReference type="InterPro" id="IPR019236">
    <property type="entry name" value="APP1_cat"/>
</dbReference>
<dbReference type="KEGG" id="lbc:LACBIDRAFT_303460"/>
<evidence type="ECO:0000313" key="3">
    <source>
        <dbReference type="EMBL" id="EDR05126.1"/>
    </source>
</evidence>
<evidence type="ECO:0000256" key="1">
    <source>
        <dbReference type="SAM" id="MobiDB-lite"/>
    </source>
</evidence>
<dbReference type="GO" id="GO:0008195">
    <property type="term" value="F:phosphatidate phosphatase activity"/>
    <property type="evidence" value="ECO:0007669"/>
    <property type="project" value="InterPro"/>
</dbReference>
<proteinExistence type="predicted"/>
<dbReference type="GO" id="GO:0030479">
    <property type="term" value="C:actin cortical patch"/>
    <property type="evidence" value="ECO:0007669"/>
    <property type="project" value="TreeGrafter"/>
</dbReference>
<evidence type="ECO:0000313" key="4">
    <source>
        <dbReference type="Proteomes" id="UP000001194"/>
    </source>
</evidence>
<dbReference type="PANTHER" id="PTHR28208:SF3">
    <property type="entry name" value="PHOSPHATIDATE PHOSPHATASE APP1"/>
    <property type="match status" value="1"/>
</dbReference>
<feature type="compositionally biased region" description="Low complexity" evidence="1">
    <location>
        <begin position="604"/>
        <end position="620"/>
    </location>
</feature>
<dbReference type="PANTHER" id="PTHR28208">
    <property type="entry name" value="PHOSPHATIDATE PHOSPHATASE APP1"/>
    <property type="match status" value="1"/>
</dbReference>
<dbReference type="EMBL" id="DS547114">
    <property type="protein sequence ID" value="EDR05126.1"/>
    <property type="molecule type" value="Genomic_DNA"/>
</dbReference>
<dbReference type="AlphaFoldDB" id="B0DJI7"/>